<organism evidence="1 2">
    <name type="scientific">Microcystis panniformis FACHB-1757</name>
    <dbReference type="NCBI Taxonomy" id="1638788"/>
    <lineage>
        <taxon>Bacteria</taxon>
        <taxon>Bacillati</taxon>
        <taxon>Cyanobacteriota</taxon>
        <taxon>Cyanophyceae</taxon>
        <taxon>Oscillatoriophycideae</taxon>
        <taxon>Chroococcales</taxon>
        <taxon>Microcystaceae</taxon>
        <taxon>Microcystis</taxon>
    </lineage>
</organism>
<dbReference type="AlphaFoldDB" id="A0A0K1RYU3"/>
<protein>
    <submittedName>
        <fullName evidence="1">Uncharacterized protein</fullName>
    </submittedName>
</protein>
<proteinExistence type="predicted"/>
<dbReference type="PATRIC" id="fig|1638788.3.peg.1860"/>
<dbReference type="RefSeq" id="WP_052276116.1">
    <property type="nucleotide sequence ID" value="NZ_CP011339.1"/>
</dbReference>
<evidence type="ECO:0000313" key="1">
    <source>
        <dbReference type="EMBL" id="AKV66985.1"/>
    </source>
</evidence>
<reference evidence="1 2" key="1">
    <citation type="journal article" date="2016" name="Stand. Genomic Sci.">
        <title>Complete genome sequence and genomic characterization of Microcystis panniformis FACHB 1757 by third-generation sequencing.</title>
        <authorList>
            <person name="Zhang J.Y."/>
            <person name="Guan R."/>
            <person name="Zhang H.J."/>
            <person name="Li H."/>
            <person name="Xiao P."/>
            <person name="Yu G.L."/>
            <person name="Du L."/>
            <person name="Cao D.M."/>
            <person name="Zhu B.C."/>
            <person name="Li R.H."/>
            <person name="Lu Z.H."/>
        </authorList>
    </citation>
    <scope>NUCLEOTIDE SEQUENCE [LARGE SCALE GENOMIC DNA]</scope>
    <source>
        <strain evidence="1 2">FACHB-1757</strain>
    </source>
</reference>
<accession>A0A0K1RYU3</accession>
<gene>
    <name evidence="1" type="ORF">VL20_1852</name>
</gene>
<dbReference type="KEGG" id="mpk:VL20_1852"/>
<dbReference type="Proteomes" id="UP000068167">
    <property type="component" value="Chromosome"/>
</dbReference>
<dbReference type="EMBL" id="CP011339">
    <property type="protein sequence ID" value="AKV66985.1"/>
    <property type="molecule type" value="Genomic_DNA"/>
</dbReference>
<sequence length="66" mass="7740">MIKNINVTGLKPEQIQQIQVLIAAFKAQNQLNQSEPEIDLIEYLLENPIEVDNLELMKREEIYDRT</sequence>
<keyword evidence="2" id="KW-1185">Reference proteome</keyword>
<evidence type="ECO:0000313" key="2">
    <source>
        <dbReference type="Proteomes" id="UP000068167"/>
    </source>
</evidence>
<name>A0A0K1RYU3_9CHRO</name>